<dbReference type="GO" id="GO:0009007">
    <property type="term" value="F:site-specific DNA-methyltransferase (adenine-specific) activity"/>
    <property type="evidence" value="ECO:0007669"/>
    <property type="project" value="UniProtKB-EC"/>
</dbReference>
<evidence type="ECO:0000256" key="2">
    <source>
        <dbReference type="ARBA" id="ARBA00022603"/>
    </source>
</evidence>
<accession>A0A2A5SSE1</accession>
<dbReference type="Proteomes" id="UP000218711">
    <property type="component" value="Unassembled WGS sequence"/>
</dbReference>
<dbReference type="AlphaFoldDB" id="A0A2A5SSE1"/>
<keyword evidence="2" id="KW-0489">Methyltransferase</keyword>
<dbReference type="PANTHER" id="PTHR33841">
    <property type="entry name" value="DNA METHYLTRANSFERASE YEEA-RELATED"/>
    <property type="match status" value="1"/>
</dbReference>
<dbReference type="NCBIfam" id="NF033452">
    <property type="entry name" value="BREX_1_MTaseX"/>
    <property type="match status" value="1"/>
</dbReference>
<dbReference type="GO" id="GO:0006304">
    <property type="term" value="P:DNA modification"/>
    <property type="evidence" value="ECO:0007669"/>
    <property type="project" value="InterPro"/>
</dbReference>
<keyword evidence="4" id="KW-0949">S-adenosyl-L-methionine</keyword>
<evidence type="ECO:0000259" key="6">
    <source>
        <dbReference type="Pfam" id="PF07669"/>
    </source>
</evidence>
<evidence type="ECO:0000256" key="5">
    <source>
        <dbReference type="ARBA" id="ARBA00047942"/>
    </source>
</evidence>
<dbReference type="SUPFAM" id="SSF53335">
    <property type="entry name" value="S-adenosyl-L-methionine-dependent methyltransferases"/>
    <property type="match status" value="1"/>
</dbReference>
<evidence type="ECO:0000256" key="3">
    <source>
        <dbReference type="ARBA" id="ARBA00022679"/>
    </source>
</evidence>
<dbReference type="Gene3D" id="3.40.50.150">
    <property type="entry name" value="Vaccinia Virus protein VP39"/>
    <property type="match status" value="1"/>
</dbReference>
<evidence type="ECO:0000256" key="4">
    <source>
        <dbReference type="ARBA" id="ARBA00022691"/>
    </source>
</evidence>
<proteinExistence type="predicted"/>
<dbReference type="GO" id="GO:0032259">
    <property type="term" value="P:methylation"/>
    <property type="evidence" value="ECO:0007669"/>
    <property type="project" value="UniProtKB-KW"/>
</dbReference>
<evidence type="ECO:0000313" key="8">
    <source>
        <dbReference type="Proteomes" id="UP000218711"/>
    </source>
</evidence>
<evidence type="ECO:0000256" key="1">
    <source>
        <dbReference type="ARBA" id="ARBA00011900"/>
    </source>
</evidence>
<comment type="caution">
    <text evidence="7">The sequence shown here is derived from an EMBL/GenBank/DDBJ whole genome shotgun (WGS) entry which is preliminary data.</text>
</comment>
<dbReference type="InterPro" id="IPR011639">
    <property type="entry name" value="MethylTrfase_TaqI-like_dom"/>
</dbReference>
<name>A0A2A5SSE1_LACLC</name>
<organism evidence="7 8">
    <name type="scientific">Lactococcus cremoris subsp. tructae</name>
    <dbReference type="NCBI Taxonomy" id="542833"/>
    <lineage>
        <taxon>Bacteria</taxon>
        <taxon>Bacillati</taxon>
        <taxon>Bacillota</taxon>
        <taxon>Bacilli</taxon>
        <taxon>Lactobacillales</taxon>
        <taxon>Streptococcaceae</taxon>
        <taxon>Lactococcus</taxon>
    </lineage>
</organism>
<dbReference type="InterPro" id="IPR050953">
    <property type="entry name" value="N4_N6_ade-DNA_methylase"/>
</dbReference>
<reference evidence="7 8" key="1">
    <citation type="submission" date="2014-12" db="EMBL/GenBank/DDBJ databases">
        <title>Draft genome sequences of 10 type strains of Lactococcus.</title>
        <authorList>
            <person name="Sun Z."/>
            <person name="Zhong Z."/>
            <person name="Liu W."/>
            <person name="Zhang W."/>
            <person name="Zhang H."/>
        </authorList>
    </citation>
    <scope>NUCLEOTIDE SEQUENCE [LARGE SCALE GENOMIC DNA]</scope>
    <source>
        <strain evidence="7 8">DSM 21502</strain>
    </source>
</reference>
<gene>
    <name evidence="7" type="ORF">RU92_GL002377</name>
</gene>
<dbReference type="InterPro" id="IPR029063">
    <property type="entry name" value="SAM-dependent_MTases_sf"/>
</dbReference>
<evidence type="ECO:0000313" key="7">
    <source>
        <dbReference type="EMBL" id="PCS18072.1"/>
    </source>
</evidence>
<dbReference type="EMBL" id="JXKC01000007">
    <property type="protein sequence ID" value="PCS18072.1"/>
    <property type="molecule type" value="Genomic_DNA"/>
</dbReference>
<dbReference type="Pfam" id="PF07669">
    <property type="entry name" value="Eco57I"/>
    <property type="match status" value="1"/>
</dbReference>
<dbReference type="PANTHER" id="PTHR33841:SF1">
    <property type="entry name" value="DNA METHYLTRANSFERASE A"/>
    <property type="match status" value="1"/>
</dbReference>
<comment type="catalytic activity">
    <reaction evidence="5">
        <text>a 2'-deoxyadenosine in DNA + S-adenosyl-L-methionine = an N(6)-methyl-2'-deoxyadenosine in DNA + S-adenosyl-L-homocysteine + H(+)</text>
        <dbReference type="Rhea" id="RHEA:15197"/>
        <dbReference type="Rhea" id="RHEA-COMP:12418"/>
        <dbReference type="Rhea" id="RHEA-COMP:12419"/>
        <dbReference type="ChEBI" id="CHEBI:15378"/>
        <dbReference type="ChEBI" id="CHEBI:57856"/>
        <dbReference type="ChEBI" id="CHEBI:59789"/>
        <dbReference type="ChEBI" id="CHEBI:90615"/>
        <dbReference type="ChEBI" id="CHEBI:90616"/>
        <dbReference type="EC" id="2.1.1.72"/>
    </reaction>
</comment>
<dbReference type="InterPro" id="IPR002052">
    <property type="entry name" value="DNA_methylase_N6_adenine_CS"/>
</dbReference>
<dbReference type="GO" id="GO:0003676">
    <property type="term" value="F:nucleic acid binding"/>
    <property type="evidence" value="ECO:0007669"/>
    <property type="project" value="InterPro"/>
</dbReference>
<keyword evidence="3" id="KW-0808">Transferase</keyword>
<protein>
    <recommendedName>
        <fullName evidence="1">site-specific DNA-methyltransferase (adenine-specific)</fullName>
        <ecNumber evidence="1">2.1.1.72</ecNumber>
    </recommendedName>
</protein>
<feature type="domain" description="Type II methyltransferase M.TaqI-like" evidence="6">
    <location>
        <begin position="35"/>
        <end position="248"/>
    </location>
</feature>
<sequence>MGSGHILVYAFDVFMQLYEAEGETPRTAAELILEKNLFGLDIDKRAFQLSYFAMMMKGRQYSRRILSKRIKPNVYVIPTHEILSEEELQLLNLPFPNAVKAHQDLTTLSEGFSTGNDLGSLIAFEGVDFNNLKAGIDAESAVSFLDQTLCEMVQVSELLQQKYAVVVTNPPYMGSSGFNATLAKFAKKAYPNSKSDLFAMFIERWNKPLLSGAYNAMVTMQSWMFLSSYETMRKNIINKLTIANMMHMENMVMGIAFGTVVTIFQNKRIKEFKGTYHQIKTVDASKGTPESVPVPGNRFNQISQDEFNKIPGSPISYWVSEIIFSTFANIIPLGELEKAGTGLQTSNGNRFLRFWYEIDTGMINKKWYHLAKGGSYRKWYGNNEYVVNWENNGSEIKESIVTRYPYLRGNYSLVVKNEKKYFASGVITSRVTSGKLSFRFSPNDEIFSDATTGIFPIHNHLFYLGLLNSPILTLITELNPTLNFQAGDLEKLPLILPKTVVDFEKKVQILITISKIDWDSFEESWDFKKHPLI</sequence>
<dbReference type="InterPro" id="IPR047939">
    <property type="entry name" value="BREX_1_PglX"/>
</dbReference>
<dbReference type="EC" id="2.1.1.72" evidence="1"/>
<dbReference type="PROSITE" id="PS00092">
    <property type="entry name" value="N6_MTASE"/>
    <property type="match status" value="1"/>
</dbReference>